<sequence>MSSGIQAKEACDKSFADLKAGKLKYIVFKLTDNYKEIDVGEALEVEKGATVDNEETFTTFVSKIKGESPQCRFAVFDFEYNAGEGLRKKIVFFFWAPDDAKVKDKMVYASSRDALRKKLEGVQVEVQCNDDSELDYNFVLDKCKKSSR</sequence>
<dbReference type="InterPro" id="IPR002108">
    <property type="entry name" value="ADF-H"/>
</dbReference>
<name>A0A0H2RW04_9AGAM</name>
<keyword evidence="8" id="KW-1185">Reference proteome</keyword>
<dbReference type="InterPro" id="IPR029006">
    <property type="entry name" value="ADF-H/Gelsolin-like_dom_sf"/>
</dbReference>
<dbReference type="GO" id="GO:0015629">
    <property type="term" value="C:actin cytoskeleton"/>
    <property type="evidence" value="ECO:0007669"/>
    <property type="project" value="InterPro"/>
</dbReference>
<dbReference type="GO" id="GO:0030042">
    <property type="term" value="P:actin filament depolymerization"/>
    <property type="evidence" value="ECO:0007669"/>
    <property type="project" value="InterPro"/>
</dbReference>
<dbReference type="CDD" id="cd11286">
    <property type="entry name" value="ADF_cofilin_like"/>
    <property type="match status" value="1"/>
</dbReference>
<dbReference type="EMBL" id="KQ085922">
    <property type="protein sequence ID" value="KLO15999.1"/>
    <property type="molecule type" value="Genomic_DNA"/>
</dbReference>
<dbReference type="PRINTS" id="PR00006">
    <property type="entry name" value="COFILIN"/>
</dbReference>
<evidence type="ECO:0000256" key="1">
    <source>
        <dbReference type="ARBA" id="ARBA00004109"/>
    </source>
</evidence>
<evidence type="ECO:0000256" key="3">
    <source>
        <dbReference type="ARBA" id="ARBA00015630"/>
    </source>
</evidence>
<dbReference type="OrthoDB" id="10249245at2759"/>
<dbReference type="FunCoup" id="A0A0H2RW04">
    <property type="interactions" value="144"/>
</dbReference>
<dbReference type="InParanoid" id="A0A0H2RW04"/>
<evidence type="ECO:0000313" key="7">
    <source>
        <dbReference type="EMBL" id="KLO15999.1"/>
    </source>
</evidence>
<dbReference type="InterPro" id="IPR017904">
    <property type="entry name" value="ADF/Cofilin"/>
</dbReference>
<dbReference type="STRING" id="27342.A0A0H2RW04"/>
<dbReference type="SUPFAM" id="SSF55753">
    <property type="entry name" value="Actin depolymerizing proteins"/>
    <property type="match status" value="1"/>
</dbReference>
<dbReference type="PROSITE" id="PS51263">
    <property type="entry name" value="ADF_H"/>
    <property type="match status" value="1"/>
</dbReference>
<evidence type="ECO:0000256" key="4">
    <source>
        <dbReference type="ARBA" id="ARBA00023203"/>
    </source>
</evidence>
<dbReference type="Pfam" id="PF00241">
    <property type="entry name" value="Cofilin_ADF"/>
    <property type="match status" value="1"/>
</dbReference>
<dbReference type="Proteomes" id="UP000053477">
    <property type="component" value="Unassembled WGS sequence"/>
</dbReference>
<dbReference type="GO" id="GO:0016363">
    <property type="term" value="C:nuclear matrix"/>
    <property type="evidence" value="ECO:0007669"/>
    <property type="project" value="UniProtKB-SubCell"/>
</dbReference>
<evidence type="ECO:0000256" key="2">
    <source>
        <dbReference type="ARBA" id="ARBA00006844"/>
    </source>
</evidence>
<evidence type="ECO:0000256" key="5">
    <source>
        <dbReference type="ARBA" id="ARBA00032427"/>
    </source>
</evidence>
<comment type="similarity">
    <text evidence="2">Belongs to the actin-binding proteins ADF family.</text>
</comment>
<gene>
    <name evidence="7" type="ORF">SCHPADRAFT_901957</name>
</gene>
<proteinExistence type="inferred from homology"/>
<dbReference type="SMART" id="SM00102">
    <property type="entry name" value="ADF"/>
    <property type="match status" value="1"/>
</dbReference>
<evidence type="ECO:0000259" key="6">
    <source>
        <dbReference type="PROSITE" id="PS51263"/>
    </source>
</evidence>
<feature type="domain" description="ADF-H" evidence="6">
    <location>
        <begin position="2"/>
        <end position="144"/>
    </location>
</feature>
<dbReference type="GO" id="GO:0003779">
    <property type="term" value="F:actin binding"/>
    <property type="evidence" value="ECO:0007669"/>
    <property type="project" value="UniProtKB-KW"/>
</dbReference>
<reference evidence="7 8" key="1">
    <citation type="submission" date="2015-04" db="EMBL/GenBank/DDBJ databases">
        <title>Complete genome sequence of Schizopora paradoxa KUC8140, a cosmopolitan wood degrader in East Asia.</title>
        <authorList>
            <consortium name="DOE Joint Genome Institute"/>
            <person name="Min B."/>
            <person name="Park H."/>
            <person name="Jang Y."/>
            <person name="Kim J.-J."/>
            <person name="Kim K.H."/>
            <person name="Pangilinan J."/>
            <person name="Lipzen A."/>
            <person name="Riley R."/>
            <person name="Grigoriev I.V."/>
            <person name="Spatafora J.W."/>
            <person name="Choi I.-G."/>
        </authorList>
    </citation>
    <scope>NUCLEOTIDE SEQUENCE [LARGE SCALE GENOMIC DNA]</scope>
    <source>
        <strain evidence="7 8">KUC8140</strain>
    </source>
</reference>
<dbReference type="PANTHER" id="PTHR11913">
    <property type="entry name" value="COFILIN-RELATED"/>
    <property type="match status" value="1"/>
</dbReference>
<accession>A0A0H2RW04</accession>
<protein>
    <recommendedName>
        <fullName evidence="3">Cofilin</fullName>
    </recommendedName>
    <alternativeName>
        <fullName evidence="5">Actin-depolymerizing factor 1</fullName>
    </alternativeName>
</protein>
<comment type="subcellular location">
    <subcellularLocation>
        <location evidence="1">Nucleus matrix</location>
    </subcellularLocation>
</comment>
<dbReference type="AlphaFoldDB" id="A0A0H2RW04"/>
<dbReference type="Gene3D" id="3.40.20.10">
    <property type="entry name" value="Severin"/>
    <property type="match status" value="1"/>
</dbReference>
<organism evidence="7 8">
    <name type="scientific">Schizopora paradoxa</name>
    <dbReference type="NCBI Taxonomy" id="27342"/>
    <lineage>
        <taxon>Eukaryota</taxon>
        <taxon>Fungi</taxon>
        <taxon>Dikarya</taxon>
        <taxon>Basidiomycota</taxon>
        <taxon>Agaricomycotina</taxon>
        <taxon>Agaricomycetes</taxon>
        <taxon>Hymenochaetales</taxon>
        <taxon>Schizoporaceae</taxon>
        <taxon>Schizopora</taxon>
    </lineage>
</organism>
<keyword evidence="4" id="KW-0009">Actin-binding</keyword>
<evidence type="ECO:0000313" key="8">
    <source>
        <dbReference type="Proteomes" id="UP000053477"/>
    </source>
</evidence>